<comment type="caution">
    <text evidence="2">The sequence shown here is derived from an EMBL/GenBank/DDBJ whole genome shotgun (WGS) entry which is preliminary data.</text>
</comment>
<evidence type="ECO:0000313" key="2">
    <source>
        <dbReference type="EMBL" id="KAJ1116513.1"/>
    </source>
</evidence>
<dbReference type="AlphaFoldDB" id="A0AAV7NK94"/>
<gene>
    <name evidence="2" type="ORF">NDU88_004723</name>
</gene>
<sequence>MSCPQHLKKKKKKNLTGTSPVRRAKEKPRNEWPGRRSAVCGRGAPRPALMSWFLIFLHIFSSLLCEVKHGRDVESHPGSYFCCTKFRASGWNAEPS</sequence>
<feature type="region of interest" description="Disordered" evidence="1">
    <location>
        <begin position="1"/>
        <end position="43"/>
    </location>
</feature>
<dbReference type="EMBL" id="JANPWB010000012">
    <property type="protein sequence ID" value="KAJ1116513.1"/>
    <property type="molecule type" value="Genomic_DNA"/>
</dbReference>
<feature type="compositionally biased region" description="Basic residues" evidence="1">
    <location>
        <begin position="1"/>
        <end position="14"/>
    </location>
</feature>
<protein>
    <submittedName>
        <fullName evidence="2">Uncharacterized protein</fullName>
    </submittedName>
</protein>
<name>A0AAV7NK94_PLEWA</name>
<evidence type="ECO:0000256" key="1">
    <source>
        <dbReference type="SAM" id="MobiDB-lite"/>
    </source>
</evidence>
<evidence type="ECO:0000313" key="3">
    <source>
        <dbReference type="Proteomes" id="UP001066276"/>
    </source>
</evidence>
<dbReference type="Proteomes" id="UP001066276">
    <property type="component" value="Chromosome 8"/>
</dbReference>
<organism evidence="2 3">
    <name type="scientific">Pleurodeles waltl</name>
    <name type="common">Iberian ribbed newt</name>
    <dbReference type="NCBI Taxonomy" id="8319"/>
    <lineage>
        <taxon>Eukaryota</taxon>
        <taxon>Metazoa</taxon>
        <taxon>Chordata</taxon>
        <taxon>Craniata</taxon>
        <taxon>Vertebrata</taxon>
        <taxon>Euteleostomi</taxon>
        <taxon>Amphibia</taxon>
        <taxon>Batrachia</taxon>
        <taxon>Caudata</taxon>
        <taxon>Salamandroidea</taxon>
        <taxon>Salamandridae</taxon>
        <taxon>Pleurodelinae</taxon>
        <taxon>Pleurodeles</taxon>
    </lineage>
</organism>
<proteinExistence type="predicted"/>
<keyword evidence="3" id="KW-1185">Reference proteome</keyword>
<reference evidence="2" key="1">
    <citation type="journal article" date="2022" name="bioRxiv">
        <title>Sequencing and chromosome-scale assembly of the giantPleurodeles waltlgenome.</title>
        <authorList>
            <person name="Brown T."/>
            <person name="Elewa A."/>
            <person name="Iarovenko S."/>
            <person name="Subramanian E."/>
            <person name="Araus A.J."/>
            <person name="Petzold A."/>
            <person name="Susuki M."/>
            <person name="Suzuki K.-i.T."/>
            <person name="Hayashi T."/>
            <person name="Toyoda A."/>
            <person name="Oliveira C."/>
            <person name="Osipova E."/>
            <person name="Leigh N.D."/>
            <person name="Simon A."/>
            <person name="Yun M.H."/>
        </authorList>
    </citation>
    <scope>NUCLEOTIDE SEQUENCE</scope>
    <source>
        <strain evidence="2">20211129_DDA</strain>
        <tissue evidence="2">Liver</tissue>
    </source>
</reference>
<accession>A0AAV7NK94</accession>